<dbReference type="EC" id="1.4.1.2" evidence="6"/>
<dbReference type="Pfam" id="PF21074">
    <property type="entry name" value="GDH_C"/>
    <property type="match status" value="1"/>
</dbReference>
<evidence type="ECO:0000259" key="3">
    <source>
        <dbReference type="Pfam" id="PF21075"/>
    </source>
</evidence>
<dbReference type="SUPFAM" id="SSF51735">
    <property type="entry name" value="NAD(P)-binding Rossmann-fold domains"/>
    <property type="match status" value="1"/>
</dbReference>
<evidence type="ECO:0000259" key="2">
    <source>
        <dbReference type="Pfam" id="PF21074"/>
    </source>
</evidence>
<evidence type="ECO:0000259" key="5">
    <source>
        <dbReference type="Pfam" id="PF21077"/>
    </source>
</evidence>
<dbReference type="GO" id="GO:0004352">
    <property type="term" value="F:glutamate dehydrogenase (NAD+) activity"/>
    <property type="evidence" value="ECO:0007669"/>
    <property type="project" value="UniProtKB-EC"/>
</dbReference>
<dbReference type="InterPro" id="IPR049064">
    <property type="entry name" value="NAD_Glu_DH_ACT3"/>
</dbReference>
<feature type="domain" description="NAD-glutamate dehydrogenase catalytic" evidence="1">
    <location>
        <begin position="744"/>
        <end position="1240"/>
    </location>
</feature>
<dbReference type="EMBL" id="UOFW01000220">
    <property type="protein sequence ID" value="VAX07787.1"/>
    <property type="molecule type" value="Genomic_DNA"/>
</dbReference>
<feature type="domain" description="NAD-glutamate dehydrogenase ACT3" evidence="5">
    <location>
        <begin position="563"/>
        <end position="643"/>
    </location>
</feature>
<dbReference type="PANTHER" id="PTHR43403:SF1">
    <property type="entry name" value="NAD-SPECIFIC GLUTAMATE DEHYDROGENASE"/>
    <property type="match status" value="1"/>
</dbReference>
<dbReference type="GO" id="GO:0004069">
    <property type="term" value="F:L-aspartate:2-oxoglutarate aminotransferase activity"/>
    <property type="evidence" value="ECO:0007669"/>
    <property type="project" value="InterPro"/>
</dbReference>
<dbReference type="GO" id="GO:0006538">
    <property type="term" value="P:L-glutamate catabolic process"/>
    <property type="evidence" value="ECO:0007669"/>
    <property type="project" value="InterPro"/>
</dbReference>
<dbReference type="InterPro" id="IPR048381">
    <property type="entry name" value="GDH_C"/>
</dbReference>
<dbReference type="InterPro" id="IPR036291">
    <property type="entry name" value="NAD(P)-bd_dom_sf"/>
</dbReference>
<dbReference type="Pfam" id="PF21079">
    <property type="entry name" value="GDH_HM2"/>
    <property type="match status" value="1"/>
</dbReference>
<dbReference type="InterPro" id="IPR049056">
    <property type="entry name" value="NAD_Glu_DH_HM3"/>
</dbReference>
<gene>
    <name evidence="6" type="ORF">MNBD_ALPHA03-1615</name>
</gene>
<dbReference type="Pfam" id="PF05088">
    <property type="entry name" value="Bac_GDH_CD"/>
    <property type="match status" value="1"/>
</dbReference>
<dbReference type="SUPFAM" id="SSF53223">
    <property type="entry name" value="Aminoacid dehydrogenase-like, N-terminal domain"/>
    <property type="match status" value="1"/>
</dbReference>
<dbReference type="InterPro" id="IPR049058">
    <property type="entry name" value="NAD_Glu_DH_HM2"/>
</dbReference>
<dbReference type="InterPro" id="IPR028971">
    <property type="entry name" value="NAD-GDH_cat"/>
</dbReference>
<name>A0A3B1BSZ4_9ZZZZ</name>
<dbReference type="PANTHER" id="PTHR43403">
    <property type="entry name" value="NAD-SPECIFIC GLUTAMATE DEHYDROGENASE"/>
    <property type="match status" value="1"/>
</dbReference>
<dbReference type="Gene3D" id="3.40.50.720">
    <property type="entry name" value="NAD(P)-binding Rossmann-like Domain"/>
    <property type="match status" value="1"/>
</dbReference>
<evidence type="ECO:0000313" key="6">
    <source>
        <dbReference type="EMBL" id="VAX07787.1"/>
    </source>
</evidence>
<organism evidence="6">
    <name type="scientific">hydrothermal vent metagenome</name>
    <dbReference type="NCBI Taxonomy" id="652676"/>
    <lineage>
        <taxon>unclassified sequences</taxon>
        <taxon>metagenomes</taxon>
        <taxon>ecological metagenomes</taxon>
    </lineage>
</organism>
<dbReference type="InterPro" id="IPR049062">
    <property type="entry name" value="NAD_Glu_DH_ACT2"/>
</dbReference>
<accession>A0A3B1BSZ4</accession>
<dbReference type="InterPro" id="IPR007780">
    <property type="entry name" value="NAD_Glu_DH_bac"/>
</dbReference>
<dbReference type="InterPro" id="IPR046346">
    <property type="entry name" value="Aminoacid_DH-like_N_sf"/>
</dbReference>
<dbReference type="InterPro" id="IPR049059">
    <property type="entry name" value="NAD_Glu_DH_HM1"/>
</dbReference>
<sequence length="1622" mass="183154">MTSWTQKKLRIDAIADFAAERLKSSLNAGHNAEFSQFIQNMYKYAAPEELANRPIDELYAAALSLWKFCGQRDAGLSKIRVFNPTLEEHGWPANHTVIQIVNDDMPFLLDSITSNLLEDGNDLHMLVHPIISCQRDKNGNIIFHASKAAGKEKGKKAGGVKVTESIMHIEITAMTDPEHIAALEAKLNKVVGFIRAAIDDWKPMLAKMTEVGKNLSTIPKSAPNPTPDPKQAKEAIEFLKWLKDDNFTVLGYREYFHTSAKKSHGDGYGILRDPDVYILKGPEGLVATSPEIEYFMKQPDVMLITKANVKSLVHRVVHMDYIGFKKYDAKGKIISEVRFVGLFTAQSYQQRAETVPYLDRKVRHVIEDSGFTAESHDGRALMHILETLPRDELFQIEEGLLLETAMGILHLKIMPRCQAFIRKDRFERYVSALVFVPRDLYDSTLRGKVEKILCEAYNGELSSHYAQLSNERIARWHFIIRTKPGNVPNPDTAIINKRLAEVAQRWNDHLHEVLNDRWGEEVGTSLFKQYYKSFSQSYRHHFDPRFAVTDIEKIEQLPESNNIQFNFYRLAEDPDNALRLKIYTSHQTIALSDCLPMLENLGLRVIEEYAFSVNTEEGGKNINHAIHDFYLEDPANNSFDLSNIKDRLENSLRAVWVERIDNDGFNKLVFRAGMNYRQVLILRIYSKYLRQLGLSYSETYMQDTLIQYWETARDLSRLFEINFSIVLPKDIDREQEAAKLEKNIRMQLENVDSLDQDRILRSYLNVITSSLRTNFYQSEDDGTNKPYVSIKINSRNVKEAPKPRPYAEVFVYSPRFEGVHLRFGPVARGGLRWSDRREDYRTEVLGLVKAQQVKNTVIVPVGAKGGFVPKKIPANASRDVIMEEGVACYKTFISGLLDITDNLKDNDIVPPKHVIRRDDDDPYLVVAADKGTATFSDIANGIAKHYGFWLDDAFASGGSNGYDHKKMGITAKGAWVSVQRHFREKDINVQTDSISVVGVGDMSGDVFGNGLLCSQAVKLVAAFDHRDIFIDPSPDPATSFAERQRLFDLPRSSWEDYNKKLISRGGGVFSRKSKSIPLSPEMKQLLGFDDSQDAAAPNDIMKAILTSHADLLWFGGIGTYIKSSHESHSQAGDRANDAIRIDGHELNCVAVAEGGNLACTQRGRIEYCLNGGLINTDAVDNSAGVDCSDNEVNIKILLNALVEDGKLTPKQRDSLLVEMTDEVSKIVLNDNYLQTQAISLARSSSIRELDSFVRFMGDLEKTAHLDRELEFLPTDDELIERTEGELGLTRPEIAVLIAYSKMGLYDDLMDSDILDDPYLEKYLIRAFPAQLRENYPEDVCKHQLKRDIIAKEICNEIVNRGGIQSIKEETGAMPSDIARASLLAAEVFGLNALYKDIESLDYTAPATIQILMLMDVEAFARRQTIWFLNNTDSNRPIQDIIDQFKPGIQQLFDASSPLQESCDDGLKSKIAMYCEQGVDEKLATHIANLELKIAACDIVLVALDMKIDVTDVARAYFMLGDKIGFDWLRAEAELVESSDHWDRLAINSVVTDLLDQQKNLTRSALKGLGEGDSIDAARLWLEKVANSIDRIQKLIHDFQTSGRINVTKLGFAARQIRNVIID</sequence>
<reference evidence="6" key="1">
    <citation type="submission" date="2018-06" db="EMBL/GenBank/DDBJ databases">
        <authorList>
            <person name="Zhirakovskaya E."/>
        </authorList>
    </citation>
    <scope>NUCLEOTIDE SEQUENCE</scope>
</reference>
<dbReference type="Pfam" id="PF21078">
    <property type="entry name" value="GDH_HM3"/>
    <property type="match status" value="1"/>
</dbReference>
<dbReference type="Pfam" id="PF21075">
    <property type="entry name" value="GDH_ACT1"/>
    <property type="match status" value="1"/>
</dbReference>
<feature type="domain" description="NAD-glutamate dehydrogenase ACT2" evidence="4">
    <location>
        <begin position="419"/>
        <end position="507"/>
    </location>
</feature>
<dbReference type="Pfam" id="PF21077">
    <property type="entry name" value="GDH_ACT3"/>
    <property type="match status" value="1"/>
</dbReference>
<dbReference type="PIRSF" id="PIRSF036761">
    <property type="entry name" value="GDH_Mll4104"/>
    <property type="match status" value="1"/>
</dbReference>
<feature type="domain" description="NAD-glutamate dehydrogenase N-terminal ACT1" evidence="3">
    <location>
        <begin position="37"/>
        <end position="187"/>
    </location>
</feature>
<keyword evidence="6" id="KW-0560">Oxidoreductase</keyword>
<dbReference type="Pfam" id="PF21076">
    <property type="entry name" value="GDH_ACT2"/>
    <property type="match status" value="1"/>
</dbReference>
<dbReference type="Pfam" id="PF21073">
    <property type="entry name" value="GDH_HM1"/>
    <property type="match status" value="1"/>
</dbReference>
<evidence type="ECO:0000259" key="1">
    <source>
        <dbReference type="Pfam" id="PF05088"/>
    </source>
</evidence>
<feature type="domain" description="NAD-specific glutamate dehydrogenase C-terminal" evidence="2">
    <location>
        <begin position="1286"/>
        <end position="1617"/>
    </location>
</feature>
<proteinExistence type="predicted"/>
<dbReference type="InterPro" id="IPR024727">
    <property type="entry name" value="NAD_Glu_DH_N_ACT1"/>
</dbReference>
<protein>
    <submittedName>
        <fullName evidence="6">NAD-specific glutamate dehydrogenase, large form</fullName>
        <ecNumber evidence="6">1.4.1.2</ecNumber>
    </submittedName>
</protein>
<evidence type="ECO:0000259" key="4">
    <source>
        <dbReference type="Pfam" id="PF21076"/>
    </source>
</evidence>